<feature type="region of interest" description="Disordered" evidence="9">
    <location>
        <begin position="107"/>
        <end position="142"/>
    </location>
</feature>
<keyword evidence="10" id="KW-1133">Transmembrane helix</keyword>
<dbReference type="GO" id="GO:0034982">
    <property type="term" value="P:mitochondrial protein processing"/>
    <property type="evidence" value="ECO:0007669"/>
    <property type="project" value="TreeGrafter"/>
</dbReference>
<evidence type="ECO:0000256" key="3">
    <source>
        <dbReference type="ARBA" id="ARBA00022723"/>
    </source>
</evidence>
<evidence type="ECO:0000256" key="9">
    <source>
        <dbReference type="SAM" id="MobiDB-lite"/>
    </source>
</evidence>
<reference evidence="13" key="1">
    <citation type="submission" date="2022-11" db="UniProtKB">
        <authorList>
            <consortium name="WormBaseParasite"/>
        </authorList>
    </citation>
    <scope>IDENTIFICATION</scope>
</reference>
<dbReference type="AlphaFoldDB" id="A0A915J8N5"/>
<keyword evidence="8" id="KW-0482">Metalloprotease</keyword>
<evidence type="ECO:0000256" key="4">
    <source>
        <dbReference type="ARBA" id="ARBA00022741"/>
    </source>
</evidence>
<evidence type="ECO:0000256" key="10">
    <source>
        <dbReference type="SAM" id="Phobius"/>
    </source>
</evidence>
<protein>
    <submittedName>
        <fullName evidence="13">Peptidase M41 FtsH extracellular domain-containing protein</fullName>
    </submittedName>
</protein>
<keyword evidence="10" id="KW-0812">Transmembrane</keyword>
<dbReference type="PANTHER" id="PTHR43655">
    <property type="entry name" value="ATP-DEPENDENT PROTEASE"/>
    <property type="match status" value="1"/>
</dbReference>
<dbReference type="GO" id="GO:0005524">
    <property type="term" value="F:ATP binding"/>
    <property type="evidence" value="ECO:0007669"/>
    <property type="project" value="UniProtKB-KW"/>
</dbReference>
<dbReference type="GO" id="GO:0004222">
    <property type="term" value="F:metalloendopeptidase activity"/>
    <property type="evidence" value="ECO:0007669"/>
    <property type="project" value="InterPro"/>
</dbReference>
<keyword evidence="4" id="KW-0547">Nucleotide-binding</keyword>
<organism evidence="12 13">
    <name type="scientific">Romanomermis culicivorax</name>
    <name type="common">Nematode worm</name>
    <dbReference type="NCBI Taxonomy" id="13658"/>
    <lineage>
        <taxon>Eukaryota</taxon>
        <taxon>Metazoa</taxon>
        <taxon>Ecdysozoa</taxon>
        <taxon>Nematoda</taxon>
        <taxon>Enoplea</taxon>
        <taxon>Dorylaimia</taxon>
        <taxon>Mermithida</taxon>
        <taxon>Mermithoidea</taxon>
        <taxon>Mermithidae</taxon>
        <taxon>Romanomermis</taxon>
    </lineage>
</organism>
<keyword evidence="6" id="KW-0862">Zinc</keyword>
<evidence type="ECO:0000256" key="2">
    <source>
        <dbReference type="ARBA" id="ARBA00022670"/>
    </source>
</evidence>
<dbReference type="GO" id="GO:0005745">
    <property type="term" value="C:m-AAA complex"/>
    <property type="evidence" value="ECO:0007669"/>
    <property type="project" value="TreeGrafter"/>
</dbReference>
<feature type="compositionally biased region" description="Low complexity" evidence="9">
    <location>
        <begin position="127"/>
        <end position="142"/>
    </location>
</feature>
<evidence type="ECO:0000256" key="6">
    <source>
        <dbReference type="ARBA" id="ARBA00022833"/>
    </source>
</evidence>
<feature type="transmembrane region" description="Helical" evidence="10">
    <location>
        <begin position="162"/>
        <end position="180"/>
    </location>
</feature>
<feature type="domain" description="Peptidase M41 FtsH extracellular" evidence="11">
    <location>
        <begin position="167"/>
        <end position="255"/>
    </location>
</feature>
<name>A0A915J8N5_ROMCU</name>
<keyword evidence="2" id="KW-0645">Protease</keyword>
<dbReference type="Proteomes" id="UP000887565">
    <property type="component" value="Unplaced"/>
</dbReference>
<comment type="cofactor">
    <cofactor evidence="1">
        <name>Zn(2+)</name>
        <dbReference type="ChEBI" id="CHEBI:29105"/>
    </cofactor>
</comment>
<keyword evidence="10" id="KW-0472">Membrane</keyword>
<sequence length="305" mass="34796">MVVNLLCCRKPNTEKLVRLLSRCLHIEKSTLSLDGRRLKTATKLLIRQAGRNQKFSALINDLTNRVWSALLLTDSQLPRGFGKFGGKKSSEKQEKNEDKKSIEELLVLEDNNNLRQPPNDEKPKDVSGTSKSPGLSSSGGSSKEFKFEFKFPNKDGDGQNKFVMYAIFAVMASLTMIALSQLNYKEITWRDFVNNYLARGMVERIEIINKKYAVVVLQASNVVENNVLWFNIGSVDSLERNLENVQEELRIEPRNYVPVMYKQKIELYLDSREVSSFVEALQPAALSNEDEEDRIEPEDINIVNK</sequence>
<evidence type="ECO:0000259" key="11">
    <source>
        <dbReference type="Pfam" id="PF06480"/>
    </source>
</evidence>
<proteinExistence type="predicted"/>
<dbReference type="GO" id="GO:0004176">
    <property type="term" value="F:ATP-dependent peptidase activity"/>
    <property type="evidence" value="ECO:0007669"/>
    <property type="project" value="InterPro"/>
</dbReference>
<dbReference type="InterPro" id="IPR011546">
    <property type="entry name" value="Pept_M41_FtsH_extracell"/>
</dbReference>
<dbReference type="PANTHER" id="PTHR43655:SF2">
    <property type="entry name" value="AFG3 LIKE MATRIX AAA PEPTIDASE SUBUNIT 2, ISOFORM A"/>
    <property type="match status" value="1"/>
</dbReference>
<keyword evidence="5" id="KW-0378">Hydrolase</keyword>
<accession>A0A915J8N5</accession>
<dbReference type="Gene3D" id="3.40.1690.20">
    <property type="match status" value="1"/>
</dbReference>
<keyword evidence="3" id="KW-0479">Metal-binding</keyword>
<evidence type="ECO:0000256" key="5">
    <source>
        <dbReference type="ARBA" id="ARBA00022801"/>
    </source>
</evidence>
<dbReference type="Pfam" id="PF06480">
    <property type="entry name" value="FtsH_ext"/>
    <property type="match status" value="1"/>
</dbReference>
<evidence type="ECO:0000313" key="13">
    <source>
        <dbReference type="WBParaSite" id="nRc.2.0.1.t22829-RA"/>
    </source>
</evidence>
<evidence type="ECO:0000256" key="1">
    <source>
        <dbReference type="ARBA" id="ARBA00001947"/>
    </source>
</evidence>
<keyword evidence="7" id="KW-0067">ATP-binding</keyword>
<evidence type="ECO:0000313" key="12">
    <source>
        <dbReference type="Proteomes" id="UP000887565"/>
    </source>
</evidence>
<dbReference type="GO" id="GO:0008270">
    <property type="term" value="F:zinc ion binding"/>
    <property type="evidence" value="ECO:0007669"/>
    <property type="project" value="InterPro"/>
</dbReference>
<keyword evidence="12" id="KW-1185">Reference proteome</keyword>
<dbReference type="WBParaSite" id="nRc.2.0.1.t22829-RA">
    <property type="protein sequence ID" value="nRc.2.0.1.t22829-RA"/>
    <property type="gene ID" value="nRc.2.0.1.g22829"/>
</dbReference>
<dbReference type="OMA" id="KEITWRD"/>
<evidence type="ECO:0000256" key="7">
    <source>
        <dbReference type="ARBA" id="ARBA00022840"/>
    </source>
</evidence>
<dbReference type="InterPro" id="IPR050928">
    <property type="entry name" value="ATP-dep_Zn_Metalloprotease"/>
</dbReference>
<evidence type="ECO:0000256" key="8">
    <source>
        <dbReference type="ARBA" id="ARBA00023049"/>
    </source>
</evidence>